<keyword evidence="6" id="KW-0539">Nucleus</keyword>
<organism evidence="10 11">
    <name type="scientific">Scleropages formosus</name>
    <name type="common">Asian bonytongue</name>
    <name type="synonym">Osteoglossum formosum</name>
    <dbReference type="NCBI Taxonomy" id="113540"/>
    <lineage>
        <taxon>Eukaryota</taxon>
        <taxon>Metazoa</taxon>
        <taxon>Chordata</taxon>
        <taxon>Craniata</taxon>
        <taxon>Vertebrata</taxon>
        <taxon>Euteleostomi</taxon>
        <taxon>Actinopterygii</taxon>
        <taxon>Neopterygii</taxon>
        <taxon>Teleostei</taxon>
        <taxon>Osteoglossocephala</taxon>
        <taxon>Osteoglossomorpha</taxon>
        <taxon>Osteoglossiformes</taxon>
        <taxon>Osteoglossidae</taxon>
        <taxon>Scleropages</taxon>
    </lineage>
</organism>
<evidence type="ECO:0000256" key="4">
    <source>
        <dbReference type="ARBA" id="ARBA00022771"/>
    </source>
</evidence>
<comment type="caution">
    <text evidence="10">The sequence shown here is derived from an EMBL/GenBank/DDBJ whole genome shotgun (WGS) entry which is preliminary data.</text>
</comment>
<evidence type="ECO:0000256" key="8">
    <source>
        <dbReference type="SAM" id="MobiDB-lite"/>
    </source>
</evidence>
<dbReference type="PROSITE" id="PS50157">
    <property type="entry name" value="ZINC_FINGER_C2H2_2"/>
    <property type="match status" value="2"/>
</dbReference>
<keyword evidence="2" id="KW-0479">Metal-binding</keyword>
<feature type="region of interest" description="Disordered" evidence="8">
    <location>
        <begin position="55"/>
        <end position="80"/>
    </location>
</feature>
<dbReference type="Proteomes" id="UP000034805">
    <property type="component" value="Unassembled WGS sequence"/>
</dbReference>
<dbReference type="FunFam" id="3.30.160.60:FF:000100">
    <property type="entry name" value="Zinc finger 45-like"/>
    <property type="match status" value="1"/>
</dbReference>
<dbReference type="InterPro" id="IPR036236">
    <property type="entry name" value="Znf_C2H2_sf"/>
</dbReference>
<feature type="compositionally biased region" description="Polar residues" evidence="8">
    <location>
        <begin position="64"/>
        <end position="80"/>
    </location>
</feature>
<evidence type="ECO:0000256" key="7">
    <source>
        <dbReference type="PROSITE-ProRule" id="PRU00042"/>
    </source>
</evidence>
<dbReference type="FunFam" id="3.30.160.60:FF:000383">
    <property type="entry name" value="Uncharacterized protein"/>
    <property type="match status" value="1"/>
</dbReference>
<evidence type="ECO:0000256" key="2">
    <source>
        <dbReference type="ARBA" id="ARBA00022723"/>
    </source>
</evidence>
<evidence type="ECO:0000256" key="5">
    <source>
        <dbReference type="ARBA" id="ARBA00022833"/>
    </source>
</evidence>
<dbReference type="PANTHER" id="PTHR23235">
    <property type="entry name" value="KRUEPPEL-LIKE TRANSCRIPTION FACTOR"/>
    <property type="match status" value="1"/>
</dbReference>
<keyword evidence="5" id="KW-0862">Zinc</keyword>
<gene>
    <name evidence="10" type="ORF">Z043_118914</name>
</gene>
<evidence type="ECO:0000256" key="3">
    <source>
        <dbReference type="ARBA" id="ARBA00022737"/>
    </source>
</evidence>
<accession>A0A0P7TNR2</accession>
<keyword evidence="4 7" id="KW-0863">Zinc-finger</keyword>
<evidence type="ECO:0000256" key="1">
    <source>
        <dbReference type="ARBA" id="ARBA00006991"/>
    </source>
</evidence>
<protein>
    <recommendedName>
        <fullName evidence="9">C2H2-type domain-containing protein</fullName>
    </recommendedName>
</protein>
<proteinExistence type="inferred from homology"/>
<evidence type="ECO:0000256" key="6">
    <source>
        <dbReference type="ARBA" id="ARBA00023242"/>
    </source>
</evidence>
<sequence>MWRVKPHSCDQYGKRFARSSNLKCHLVVHSGVKPYACDQSEKCFARLSGLKTHQQAHTAPPVTNPSMTSATMSTMGQQAS</sequence>
<dbReference type="GO" id="GO:0000978">
    <property type="term" value="F:RNA polymerase II cis-regulatory region sequence-specific DNA binding"/>
    <property type="evidence" value="ECO:0007669"/>
    <property type="project" value="TreeGrafter"/>
</dbReference>
<dbReference type="SUPFAM" id="SSF57667">
    <property type="entry name" value="beta-beta-alpha zinc fingers"/>
    <property type="match status" value="1"/>
</dbReference>
<reference evidence="10 11" key="1">
    <citation type="submission" date="2015-08" db="EMBL/GenBank/DDBJ databases">
        <title>The genome of the Asian arowana (Scleropages formosus).</title>
        <authorList>
            <person name="Tan M.H."/>
            <person name="Gan H.M."/>
            <person name="Croft L.J."/>
            <person name="Austin C.M."/>
        </authorList>
    </citation>
    <scope>NUCLEOTIDE SEQUENCE [LARGE SCALE GENOMIC DNA]</scope>
    <source>
        <strain evidence="10">Aro1</strain>
    </source>
</reference>
<dbReference type="GO" id="GO:0008270">
    <property type="term" value="F:zinc ion binding"/>
    <property type="evidence" value="ECO:0007669"/>
    <property type="project" value="UniProtKB-KW"/>
</dbReference>
<dbReference type="InterPro" id="IPR013087">
    <property type="entry name" value="Znf_C2H2_type"/>
</dbReference>
<dbReference type="GO" id="GO:0000981">
    <property type="term" value="F:DNA-binding transcription factor activity, RNA polymerase II-specific"/>
    <property type="evidence" value="ECO:0007669"/>
    <property type="project" value="TreeGrafter"/>
</dbReference>
<evidence type="ECO:0000259" key="9">
    <source>
        <dbReference type="PROSITE" id="PS50157"/>
    </source>
</evidence>
<dbReference type="Gene3D" id="3.30.160.60">
    <property type="entry name" value="Classic Zinc Finger"/>
    <property type="match status" value="2"/>
</dbReference>
<name>A0A0P7TNR2_SCLFO</name>
<comment type="similarity">
    <text evidence="1">Belongs to the krueppel C2H2-type zinc-finger protein family.</text>
</comment>
<feature type="domain" description="C2H2-type" evidence="9">
    <location>
        <begin position="35"/>
        <end position="62"/>
    </location>
</feature>
<dbReference type="AlphaFoldDB" id="A0A0P7TNR2"/>
<evidence type="ECO:0000313" key="11">
    <source>
        <dbReference type="Proteomes" id="UP000034805"/>
    </source>
</evidence>
<dbReference type="EMBL" id="JARO02008315">
    <property type="protein sequence ID" value="KPP62872.1"/>
    <property type="molecule type" value="Genomic_DNA"/>
</dbReference>
<evidence type="ECO:0000313" key="10">
    <source>
        <dbReference type="EMBL" id="KPP62872.1"/>
    </source>
</evidence>
<dbReference type="PANTHER" id="PTHR23235:SF142">
    <property type="entry name" value="ZINC FINGER PROTEIN 384"/>
    <property type="match status" value="1"/>
</dbReference>
<feature type="domain" description="C2H2-type" evidence="9">
    <location>
        <begin position="7"/>
        <end position="34"/>
    </location>
</feature>
<keyword evidence="3" id="KW-0677">Repeat</keyword>